<evidence type="ECO:0000256" key="1">
    <source>
        <dbReference type="ARBA" id="ARBA00022603"/>
    </source>
</evidence>
<feature type="domain" description="Methyltransferase" evidence="3">
    <location>
        <begin position="45"/>
        <end position="134"/>
    </location>
</feature>
<dbReference type="PATRIC" id="fig|291169.3.peg.1487"/>
<protein>
    <submittedName>
        <fullName evidence="4">dTDP-3-amino-3,6-dideoxy-alpha-D-glucopyranose N,N-dimethyltransferase</fullName>
        <ecNumber evidence="4">2.1.1.235</ecNumber>
    </submittedName>
</protein>
<proteinExistence type="predicted"/>
<name>A0A1E3GTA5_9GAMM</name>
<dbReference type="GO" id="GO:0008168">
    <property type="term" value="F:methyltransferase activity"/>
    <property type="evidence" value="ECO:0007669"/>
    <property type="project" value="UniProtKB-KW"/>
</dbReference>
<evidence type="ECO:0000256" key="2">
    <source>
        <dbReference type="ARBA" id="ARBA00022679"/>
    </source>
</evidence>
<evidence type="ECO:0000259" key="3">
    <source>
        <dbReference type="Pfam" id="PF13649"/>
    </source>
</evidence>
<dbReference type="Pfam" id="PF13649">
    <property type="entry name" value="Methyltransf_25"/>
    <property type="match status" value="1"/>
</dbReference>
<keyword evidence="5" id="KW-1185">Reference proteome</keyword>
<dbReference type="STRING" id="291169.A9E74_01483"/>
<dbReference type="PANTHER" id="PTHR43861:SF1">
    <property type="entry name" value="TRANS-ACONITATE 2-METHYLTRANSFERASE"/>
    <property type="match status" value="1"/>
</dbReference>
<keyword evidence="2 4" id="KW-0808">Transferase</keyword>
<dbReference type="CDD" id="cd02440">
    <property type="entry name" value="AdoMet_MTases"/>
    <property type="match status" value="1"/>
</dbReference>
<organism evidence="4 5">
    <name type="scientific">Methylophaga muralis</name>
    <dbReference type="NCBI Taxonomy" id="291169"/>
    <lineage>
        <taxon>Bacteria</taxon>
        <taxon>Pseudomonadati</taxon>
        <taxon>Pseudomonadota</taxon>
        <taxon>Gammaproteobacteria</taxon>
        <taxon>Thiotrichales</taxon>
        <taxon>Piscirickettsiaceae</taxon>
        <taxon>Methylophaga</taxon>
    </lineage>
</organism>
<dbReference type="InterPro" id="IPR041698">
    <property type="entry name" value="Methyltransf_25"/>
</dbReference>
<comment type="caution">
    <text evidence="4">The sequence shown here is derived from an EMBL/GenBank/DDBJ whole genome shotgun (WGS) entry which is preliminary data.</text>
</comment>
<dbReference type="AlphaFoldDB" id="A0A1E3GTA5"/>
<dbReference type="Proteomes" id="UP000094379">
    <property type="component" value="Unassembled WGS sequence"/>
</dbReference>
<sequence length="204" mass="23135">MKPKQVAESYDQIADVWNSDSFNRDNGIKQHERAIAFVKHKSTALDIGCGASGRILDLFMSHGFNAEGLDISTKMLELARKRHPQTIFHHADICEWQFTQQYDFISAWDSIWHLPLNQQQPVLNKLIDALTPGGVLIFTTGAMDTASEKTDSVMGPPMYYSVLGIPDTLRLIDKAGAVCRHLEYDQYPELHLYLIMQKRDEPTA</sequence>
<evidence type="ECO:0000313" key="5">
    <source>
        <dbReference type="Proteomes" id="UP000094379"/>
    </source>
</evidence>
<dbReference type="Gene3D" id="3.40.50.150">
    <property type="entry name" value="Vaccinia Virus protein VP39"/>
    <property type="match status" value="1"/>
</dbReference>
<keyword evidence="1 4" id="KW-0489">Methyltransferase</keyword>
<accession>A0A1E3GTA5</accession>
<dbReference type="EC" id="2.1.1.235" evidence="4"/>
<evidence type="ECO:0000313" key="4">
    <source>
        <dbReference type="EMBL" id="ODN66786.1"/>
    </source>
</evidence>
<dbReference type="SUPFAM" id="SSF53335">
    <property type="entry name" value="S-adenosyl-L-methionine-dependent methyltransferases"/>
    <property type="match status" value="1"/>
</dbReference>
<gene>
    <name evidence="4" type="primary">tylM1</name>
    <name evidence="4" type="ORF">A9E74_01483</name>
</gene>
<dbReference type="GO" id="GO:0032259">
    <property type="term" value="P:methylation"/>
    <property type="evidence" value="ECO:0007669"/>
    <property type="project" value="UniProtKB-KW"/>
</dbReference>
<dbReference type="EMBL" id="MCRI01000013">
    <property type="protein sequence ID" value="ODN66786.1"/>
    <property type="molecule type" value="Genomic_DNA"/>
</dbReference>
<reference evidence="4 5" key="1">
    <citation type="submission" date="2016-07" db="EMBL/GenBank/DDBJ databases">
        <title>Draft Genome Sequence of Methylophaga muralis Bur 1.</title>
        <authorList>
            <person name="Vasilenko O.V."/>
            <person name="Doronina N.V."/>
            <person name="Shmareva M.N."/>
            <person name="Tarlachkov S.V."/>
            <person name="Mustakhimov I."/>
            <person name="Trotsenko Y.A."/>
        </authorList>
    </citation>
    <scope>NUCLEOTIDE SEQUENCE [LARGE SCALE GENOMIC DNA]</scope>
    <source>
        <strain evidence="4 5">Bur 1</strain>
    </source>
</reference>
<dbReference type="PANTHER" id="PTHR43861">
    <property type="entry name" value="TRANS-ACONITATE 2-METHYLTRANSFERASE-RELATED"/>
    <property type="match status" value="1"/>
</dbReference>
<dbReference type="RefSeq" id="WP_069295952.1">
    <property type="nucleotide sequence ID" value="NZ_MCRI01000013.1"/>
</dbReference>
<dbReference type="InterPro" id="IPR029063">
    <property type="entry name" value="SAM-dependent_MTases_sf"/>
</dbReference>